<evidence type="ECO:0000259" key="2">
    <source>
        <dbReference type="Pfam" id="PF20167"/>
    </source>
</evidence>
<dbReference type="AlphaFoldDB" id="A0A444YNQ8"/>
<gene>
    <name evidence="3" type="ORF">Ahy_B06g082583</name>
</gene>
<evidence type="ECO:0000313" key="3">
    <source>
        <dbReference type="EMBL" id="RYR03547.1"/>
    </source>
</evidence>
<organism evidence="3 4">
    <name type="scientific">Arachis hypogaea</name>
    <name type="common">Peanut</name>
    <dbReference type="NCBI Taxonomy" id="3818"/>
    <lineage>
        <taxon>Eukaryota</taxon>
        <taxon>Viridiplantae</taxon>
        <taxon>Streptophyta</taxon>
        <taxon>Embryophyta</taxon>
        <taxon>Tracheophyta</taxon>
        <taxon>Spermatophyta</taxon>
        <taxon>Magnoliopsida</taxon>
        <taxon>eudicotyledons</taxon>
        <taxon>Gunneridae</taxon>
        <taxon>Pentapetalae</taxon>
        <taxon>rosids</taxon>
        <taxon>fabids</taxon>
        <taxon>Fabales</taxon>
        <taxon>Fabaceae</taxon>
        <taxon>Papilionoideae</taxon>
        <taxon>50 kb inversion clade</taxon>
        <taxon>dalbergioids sensu lato</taxon>
        <taxon>Dalbergieae</taxon>
        <taxon>Pterocarpus clade</taxon>
        <taxon>Arachis</taxon>
    </lineage>
</organism>
<feature type="domain" description="Putative plant transposon protein" evidence="2">
    <location>
        <begin position="4"/>
        <end position="101"/>
    </location>
</feature>
<protein>
    <recommendedName>
        <fullName evidence="2">Putative plant transposon protein domain-containing protein</fullName>
    </recommendedName>
</protein>
<evidence type="ECO:0000313" key="4">
    <source>
        <dbReference type="Proteomes" id="UP000289738"/>
    </source>
</evidence>
<sequence length="184" mass="21601">MNTDWVGDANNKYKYLRRGDLTPEAKGWYELVKRSILGTVNTLDVNRKRAVMLYCIIVRGEVKVHEIIASDIQRIVEKNSAGAWLYYLSTIMRLCMKVKVPMEDANPIWLNPGLPVTFERMMIVTEAQQSRRPQKGRRREEPQEEPQGEQEEQQQFQPQNNMNMVQIQEAIERLSQQYMAIQEK</sequence>
<accession>A0A444YNQ8</accession>
<keyword evidence="4" id="KW-1185">Reference proteome</keyword>
<dbReference type="EMBL" id="SDMP01000016">
    <property type="protein sequence ID" value="RYR03547.1"/>
    <property type="molecule type" value="Genomic_DNA"/>
</dbReference>
<dbReference type="Pfam" id="PF20167">
    <property type="entry name" value="Transposase_32"/>
    <property type="match status" value="1"/>
</dbReference>
<name>A0A444YNQ8_ARAHY</name>
<dbReference type="InterPro" id="IPR046796">
    <property type="entry name" value="Transposase_32_dom"/>
</dbReference>
<reference evidence="3 4" key="1">
    <citation type="submission" date="2019-01" db="EMBL/GenBank/DDBJ databases">
        <title>Sequencing of cultivated peanut Arachis hypogaea provides insights into genome evolution and oil improvement.</title>
        <authorList>
            <person name="Chen X."/>
        </authorList>
    </citation>
    <scope>NUCLEOTIDE SEQUENCE [LARGE SCALE GENOMIC DNA]</scope>
    <source>
        <strain evidence="4">cv. Fuhuasheng</strain>
        <tissue evidence="3">Leaves</tissue>
    </source>
</reference>
<proteinExistence type="predicted"/>
<dbReference type="Proteomes" id="UP000289738">
    <property type="component" value="Chromosome B06"/>
</dbReference>
<feature type="region of interest" description="Disordered" evidence="1">
    <location>
        <begin position="127"/>
        <end position="162"/>
    </location>
</feature>
<evidence type="ECO:0000256" key="1">
    <source>
        <dbReference type="SAM" id="MobiDB-lite"/>
    </source>
</evidence>
<comment type="caution">
    <text evidence="3">The sequence shown here is derived from an EMBL/GenBank/DDBJ whole genome shotgun (WGS) entry which is preliminary data.</text>
</comment>
<feature type="compositionally biased region" description="Acidic residues" evidence="1">
    <location>
        <begin position="142"/>
        <end position="152"/>
    </location>
</feature>